<proteinExistence type="predicted"/>
<evidence type="ECO:0000313" key="3">
    <source>
        <dbReference type="Proteomes" id="UP000192739"/>
    </source>
</evidence>
<keyword evidence="3" id="KW-1185">Reference proteome</keyword>
<dbReference type="GO" id="GO:0003677">
    <property type="term" value="F:DNA binding"/>
    <property type="evidence" value="ECO:0007669"/>
    <property type="project" value="InterPro"/>
</dbReference>
<dbReference type="Proteomes" id="UP000192739">
    <property type="component" value="Unassembled WGS sequence"/>
</dbReference>
<reference evidence="2 3" key="1">
    <citation type="submission" date="2017-02" db="EMBL/GenBank/DDBJ databases">
        <title>The new phylogeny of genus Mycobacterium.</title>
        <authorList>
            <person name="Tortoli E."/>
            <person name="Trovato A."/>
            <person name="Cirillo D.M."/>
        </authorList>
    </citation>
    <scope>NUCLEOTIDE SEQUENCE [LARGE SCALE GENOMIC DNA]</scope>
    <source>
        <strain evidence="2 3">DSM 44049</strain>
    </source>
</reference>
<evidence type="ECO:0000313" key="2">
    <source>
        <dbReference type="EMBL" id="ORB07830.1"/>
    </source>
</evidence>
<feature type="domain" description="HTH cro/C1-type" evidence="1">
    <location>
        <begin position="52"/>
        <end position="87"/>
    </location>
</feature>
<name>A0A1T3WBM1_MYCIE</name>
<protein>
    <recommendedName>
        <fullName evidence="1">HTH cro/C1-type domain-containing protein</fullName>
    </recommendedName>
</protein>
<dbReference type="AlphaFoldDB" id="A0A1T3WBM1"/>
<evidence type="ECO:0000259" key="1">
    <source>
        <dbReference type="PROSITE" id="PS50943"/>
    </source>
</evidence>
<dbReference type="EMBL" id="MVHT01000016">
    <property type="protein sequence ID" value="ORB07830.1"/>
    <property type="molecule type" value="Genomic_DNA"/>
</dbReference>
<accession>A0A1T3WBM1</accession>
<dbReference type="InterPro" id="IPR001387">
    <property type="entry name" value="Cro/C1-type_HTH"/>
</dbReference>
<gene>
    <name evidence="2" type="ORF">BST27_08235</name>
</gene>
<comment type="caution">
    <text evidence="2">The sequence shown here is derived from an EMBL/GenBank/DDBJ whole genome shotgun (WGS) entry which is preliminary data.</text>
</comment>
<dbReference type="InterPro" id="IPR010982">
    <property type="entry name" value="Lambda_DNA-bd_dom_sf"/>
</dbReference>
<dbReference type="PROSITE" id="PS50943">
    <property type="entry name" value="HTH_CROC1"/>
    <property type="match status" value="1"/>
</dbReference>
<organism evidence="2 3">
    <name type="scientific">Mycobacterium intermedium</name>
    <dbReference type="NCBI Taxonomy" id="28445"/>
    <lineage>
        <taxon>Bacteria</taxon>
        <taxon>Bacillati</taxon>
        <taxon>Actinomycetota</taxon>
        <taxon>Actinomycetes</taxon>
        <taxon>Mycobacteriales</taxon>
        <taxon>Mycobacteriaceae</taxon>
        <taxon>Mycobacterium</taxon>
        <taxon>Mycobacterium simiae complex</taxon>
    </lineage>
</organism>
<dbReference type="SUPFAM" id="SSF47413">
    <property type="entry name" value="lambda repressor-like DNA-binding domains"/>
    <property type="match status" value="1"/>
</dbReference>
<dbReference type="Pfam" id="PF01381">
    <property type="entry name" value="HTH_3"/>
    <property type="match status" value="1"/>
</dbReference>
<sequence length="208" mass="23421">MLDPHKYQLVCVDMAQWVEDLHERVAAAVRDARRGHSAQWLADETARLGYPISRSAIANYENGRKKTLDIAELLVLAAALDVPPVMLLFPEQPDGVVEVLPGESVTSIVAAEWFSGSDDLPSMRDRPVSKSANLMRLAHRRYEWSRYLTSRISLRLKLNGDSHNVPERRAEWERQYLDEIRQMNAEIRAAGGYVADDDARDPAGGRNA</sequence>
<dbReference type="Gene3D" id="1.10.260.40">
    <property type="entry name" value="lambda repressor-like DNA-binding domains"/>
    <property type="match status" value="1"/>
</dbReference>